<dbReference type="Gene3D" id="3.40.50.360">
    <property type="match status" value="1"/>
</dbReference>
<feature type="region of interest" description="Disordered" evidence="3">
    <location>
        <begin position="1"/>
        <end position="20"/>
    </location>
</feature>
<dbReference type="EMBL" id="CP023466">
    <property type="protein sequence ID" value="ATE78243.1"/>
    <property type="molecule type" value="Genomic_DNA"/>
</dbReference>
<dbReference type="GO" id="GO:0016655">
    <property type="term" value="F:oxidoreductase activity, acting on NAD(P)H, quinone or similar compound as acceptor"/>
    <property type="evidence" value="ECO:0007669"/>
    <property type="project" value="UniProtKB-ARBA"/>
</dbReference>
<dbReference type="InterPro" id="IPR050712">
    <property type="entry name" value="NAD(P)H-dep_reductase"/>
</dbReference>
<dbReference type="AlphaFoldDB" id="A0AB33ECR3"/>
<dbReference type="InterPro" id="IPR029039">
    <property type="entry name" value="Flavoprotein-like_sf"/>
</dbReference>
<evidence type="ECO:0000259" key="4">
    <source>
        <dbReference type="Pfam" id="PF03358"/>
    </source>
</evidence>
<evidence type="ECO:0000256" key="1">
    <source>
        <dbReference type="ARBA" id="ARBA00001917"/>
    </source>
</evidence>
<accession>A0AB33ECR3</accession>
<dbReference type="SUPFAM" id="SSF52218">
    <property type="entry name" value="Flavoproteins"/>
    <property type="match status" value="1"/>
</dbReference>
<gene>
    <name evidence="5" type="ORF">CNN82_18090</name>
</gene>
<proteinExistence type="predicted"/>
<evidence type="ECO:0000313" key="6">
    <source>
        <dbReference type="Proteomes" id="UP000218385"/>
    </source>
</evidence>
<sequence length="200" mass="21441">MKSPLIVGLGGTTRDGSSSERAMQTCLQQAEALGARTRFFGGADLRLPMYDPTDPERTDAARELVEALRECDGVIIASPGYHGSVSGLVKNALDYTEDLRDDRRVYLDARPVGLITCALGDQATGSTLSALRAIVHALRGWPTSLGVTINTSRKVFDAQGECVDDGVRGMLKLLARQVVEASQRSMAPLPARLPGEEKKA</sequence>
<dbReference type="Proteomes" id="UP000218385">
    <property type="component" value="Chromosome"/>
</dbReference>
<evidence type="ECO:0000256" key="2">
    <source>
        <dbReference type="ARBA" id="ARBA00022643"/>
    </source>
</evidence>
<dbReference type="Pfam" id="PF03358">
    <property type="entry name" value="FMN_red"/>
    <property type="match status" value="1"/>
</dbReference>
<dbReference type="PANTHER" id="PTHR30543">
    <property type="entry name" value="CHROMATE REDUCTASE"/>
    <property type="match status" value="1"/>
</dbReference>
<keyword evidence="2" id="KW-0285">Flavoprotein</keyword>
<protein>
    <submittedName>
        <fullName evidence="5">FMN reductase</fullName>
    </submittedName>
</protein>
<feature type="domain" description="NADPH-dependent FMN reductase-like" evidence="4">
    <location>
        <begin position="6"/>
        <end position="144"/>
    </location>
</feature>
<name>A0AB33ECR3_9PSED</name>
<dbReference type="InterPro" id="IPR005025">
    <property type="entry name" value="FMN_Rdtase-like_dom"/>
</dbReference>
<dbReference type="GO" id="GO:0010181">
    <property type="term" value="F:FMN binding"/>
    <property type="evidence" value="ECO:0007669"/>
    <property type="project" value="TreeGrafter"/>
</dbReference>
<organism evidence="5 6">
    <name type="scientific">Pseudomonas frederiksbergensis</name>
    <dbReference type="NCBI Taxonomy" id="104087"/>
    <lineage>
        <taxon>Bacteria</taxon>
        <taxon>Pseudomonadati</taxon>
        <taxon>Pseudomonadota</taxon>
        <taxon>Gammaproteobacteria</taxon>
        <taxon>Pseudomonadales</taxon>
        <taxon>Pseudomonadaceae</taxon>
        <taxon>Pseudomonas</taxon>
    </lineage>
</organism>
<evidence type="ECO:0000256" key="3">
    <source>
        <dbReference type="SAM" id="MobiDB-lite"/>
    </source>
</evidence>
<evidence type="ECO:0000313" key="5">
    <source>
        <dbReference type="EMBL" id="ATE78243.1"/>
    </source>
</evidence>
<reference evidence="5 6" key="1">
    <citation type="submission" date="2017-09" db="EMBL/GenBank/DDBJ databases">
        <title>Complete Genome sequence of Lysobacter capsici KNU-15.</title>
        <authorList>
            <person name="Kim M.-C."/>
            <person name="Yi H."/>
            <person name="Lee D.-W."/>
            <person name="Shin J.-H."/>
        </authorList>
    </citation>
    <scope>NUCLEOTIDE SEQUENCE [LARGE SCALE GENOMIC DNA]</scope>
    <source>
        <strain evidence="5 6">KNU-15</strain>
    </source>
</reference>
<comment type="cofactor">
    <cofactor evidence="1">
        <name>FMN</name>
        <dbReference type="ChEBI" id="CHEBI:58210"/>
    </cofactor>
</comment>
<dbReference type="GO" id="GO:0005829">
    <property type="term" value="C:cytosol"/>
    <property type="evidence" value="ECO:0007669"/>
    <property type="project" value="TreeGrafter"/>
</dbReference>
<dbReference type="PANTHER" id="PTHR30543:SF21">
    <property type="entry name" value="NAD(P)H-DEPENDENT FMN REDUCTASE LOT6"/>
    <property type="match status" value="1"/>
</dbReference>
<dbReference type="RefSeq" id="WP_096480529.1">
    <property type="nucleotide sequence ID" value="NZ_CP023466.1"/>
</dbReference>
<keyword evidence="2" id="KW-0288">FMN</keyword>